<dbReference type="GO" id="GO:0016020">
    <property type="term" value="C:membrane"/>
    <property type="evidence" value="ECO:0007669"/>
    <property type="project" value="InterPro"/>
</dbReference>
<keyword evidence="5" id="KW-1015">Disulfide bond</keyword>
<keyword evidence="7" id="KW-0175">Coiled coil</keyword>
<evidence type="ECO:0000256" key="3">
    <source>
        <dbReference type="ARBA" id="ARBA00022514"/>
    </source>
</evidence>
<comment type="subcellular location">
    <subcellularLocation>
        <location evidence="1">Secreted</location>
    </subcellularLocation>
</comment>
<keyword evidence="9" id="KW-0812">Transmembrane</keyword>
<dbReference type="PROSITE" id="PS00251">
    <property type="entry name" value="THD_1"/>
    <property type="match status" value="1"/>
</dbReference>
<comment type="caution">
    <text evidence="11">The sequence shown here is derived from an EMBL/GenBank/DDBJ whole genome shotgun (WGS) entry which is preliminary data.</text>
</comment>
<comment type="similarity">
    <text evidence="2">Belongs to the tumor necrosis factor family.</text>
</comment>
<feature type="domain" description="THD" evidence="10">
    <location>
        <begin position="483"/>
        <end position="635"/>
    </location>
</feature>
<protein>
    <recommendedName>
        <fullName evidence="10">THD domain-containing protein</fullName>
    </recommendedName>
</protein>
<feature type="region of interest" description="Disordered" evidence="8">
    <location>
        <begin position="440"/>
        <end position="475"/>
    </location>
</feature>
<evidence type="ECO:0000256" key="1">
    <source>
        <dbReference type="ARBA" id="ARBA00004613"/>
    </source>
</evidence>
<sequence length="642" mass="67369">MASVLLTKSGSAGDQTELLAKGRGAGMGALEADEAASSFLALEEAGAEREAGGGGGAGRRGGAACACRLAGGCAYGALLALVLLALAAAVLALALEAHRGARCSDLTRDLDALRRDVDALQSRAADHDALRHDVDDLKHRVIQEDIFSRLRAFEDEVYQDEDGVGADGEGEDEDEDDGDLPPEDEGDLDYYPDSEAVEEEEEREGAGAGAGVATPGPEHRGRFHPQYEHLAHARPAAHPHKKPGTEALNAARAAAEEAAAEAAAASGQKAPPQPAPRHKREIGAERPPVLEESYGVAPNASEGLRLYETLVAGGTAPAPAHAPAPRANVIRSPPWPARRAGKEHRDTAAAATRRELGGGAVGRPAAPAPAEVPSVIQRQSRVMQTPMPAAPARPPRTHALPQPSRQQLYSTARASQVAPPPADAGRVVRVYQDQAPAALRSGAAPRLKKKSAAKKTLSGLRGGEEAAGAGRPTAHALRRRPVFAAHYGGDASSYKLGSTSHFEGNGKLRHPTQVFVDWSPASWMGQLNMDKKFNLQDGAVTVADSGLYFVYAQIHYLDRHDTNGFSILVNNASALQCTVTAGLTGGGAEEPRSNTCFTAGAMYLGPGDQVSVREVGSLRWTLFQPQKSFFGLVKLGHTARIT</sequence>
<accession>A0AAN9Z5B2</accession>
<dbReference type="InterPro" id="IPR051748">
    <property type="entry name" value="TNF_Ligand_Superfamily"/>
</dbReference>
<feature type="transmembrane region" description="Helical" evidence="9">
    <location>
        <begin position="69"/>
        <end position="95"/>
    </location>
</feature>
<feature type="compositionally biased region" description="Basic and acidic residues" evidence="8">
    <location>
        <begin position="217"/>
        <end position="231"/>
    </location>
</feature>
<evidence type="ECO:0000256" key="9">
    <source>
        <dbReference type="SAM" id="Phobius"/>
    </source>
</evidence>
<reference evidence="11 12" key="1">
    <citation type="submission" date="2024-03" db="EMBL/GenBank/DDBJ databases">
        <title>The genome assembly and annotation of the cricket Gryllus longicercus Weissman &amp; Gray.</title>
        <authorList>
            <person name="Szrajer S."/>
            <person name="Gray D."/>
            <person name="Ylla G."/>
        </authorList>
    </citation>
    <scope>NUCLEOTIDE SEQUENCE [LARGE SCALE GENOMIC DNA]</scope>
    <source>
        <strain evidence="11">DAG 2021-001</strain>
        <tissue evidence="11">Whole body minus gut</tissue>
    </source>
</reference>
<organism evidence="11 12">
    <name type="scientific">Gryllus longicercus</name>
    <dbReference type="NCBI Taxonomy" id="2509291"/>
    <lineage>
        <taxon>Eukaryota</taxon>
        <taxon>Metazoa</taxon>
        <taxon>Ecdysozoa</taxon>
        <taxon>Arthropoda</taxon>
        <taxon>Hexapoda</taxon>
        <taxon>Insecta</taxon>
        <taxon>Pterygota</taxon>
        <taxon>Neoptera</taxon>
        <taxon>Polyneoptera</taxon>
        <taxon>Orthoptera</taxon>
        <taxon>Ensifera</taxon>
        <taxon>Gryllidea</taxon>
        <taxon>Grylloidea</taxon>
        <taxon>Gryllidae</taxon>
        <taxon>Gryllinae</taxon>
        <taxon>Gryllus</taxon>
    </lineage>
</organism>
<dbReference type="GO" id="GO:0006955">
    <property type="term" value="P:immune response"/>
    <property type="evidence" value="ECO:0007669"/>
    <property type="project" value="InterPro"/>
</dbReference>
<evidence type="ECO:0000313" key="12">
    <source>
        <dbReference type="Proteomes" id="UP001378592"/>
    </source>
</evidence>
<feature type="compositionally biased region" description="Low complexity" evidence="8">
    <location>
        <begin position="317"/>
        <end position="327"/>
    </location>
</feature>
<proteinExistence type="inferred from homology"/>
<feature type="coiled-coil region" evidence="7">
    <location>
        <begin position="103"/>
        <end position="130"/>
    </location>
</feature>
<name>A0AAN9Z5B2_9ORTH</name>
<evidence type="ECO:0000256" key="2">
    <source>
        <dbReference type="ARBA" id="ARBA00008670"/>
    </source>
</evidence>
<feature type="region of interest" description="Disordered" evidence="8">
    <location>
        <begin position="317"/>
        <end position="344"/>
    </location>
</feature>
<keyword evidence="12" id="KW-1185">Reference proteome</keyword>
<dbReference type="Pfam" id="PF00229">
    <property type="entry name" value="TNF"/>
    <property type="match status" value="1"/>
</dbReference>
<dbReference type="EMBL" id="JAZDUA010000232">
    <property type="protein sequence ID" value="KAK7863367.1"/>
    <property type="molecule type" value="Genomic_DNA"/>
</dbReference>
<gene>
    <name evidence="11" type="ORF">R5R35_004336</name>
</gene>
<keyword evidence="6" id="KW-0325">Glycoprotein</keyword>
<dbReference type="GO" id="GO:0005164">
    <property type="term" value="F:tumor necrosis factor receptor binding"/>
    <property type="evidence" value="ECO:0007669"/>
    <property type="project" value="InterPro"/>
</dbReference>
<evidence type="ECO:0000256" key="4">
    <source>
        <dbReference type="ARBA" id="ARBA00022525"/>
    </source>
</evidence>
<dbReference type="InterPro" id="IPR008983">
    <property type="entry name" value="Tumour_necrosis_fac-like_dom"/>
</dbReference>
<feature type="region of interest" description="Disordered" evidence="8">
    <location>
        <begin position="158"/>
        <end position="295"/>
    </location>
</feature>
<feature type="compositionally biased region" description="Acidic residues" evidence="8">
    <location>
        <begin position="158"/>
        <end position="203"/>
    </location>
</feature>
<evidence type="ECO:0000256" key="5">
    <source>
        <dbReference type="ARBA" id="ARBA00023157"/>
    </source>
</evidence>
<dbReference type="PANTHER" id="PTHR15151">
    <property type="entry name" value="PROTEIN EIGER"/>
    <property type="match status" value="1"/>
</dbReference>
<feature type="region of interest" description="Disordered" evidence="8">
    <location>
        <begin position="386"/>
        <end position="406"/>
    </location>
</feature>
<dbReference type="GO" id="GO:0005125">
    <property type="term" value="F:cytokine activity"/>
    <property type="evidence" value="ECO:0007669"/>
    <property type="project" value="UniProtKB-KW"/>
</dbReference>
<evidence type="ECO:0000313" key="11">
    <source>
        <dbReference type="EMBL" id="KAK7863367.1"/>
    </source>
</evidence>
<feature type="compositionally biased region" description="Low complexity" evidence="8">
    <location>
        <begin position="246"/>
        <end position="265"/>
    </location>
</feature>
<evidence type="ECO:0000256" key="6">
    <source>
        <dbReference type="ARBA" id="ARBA00023180"/>
    </source>
</evidence>
<evidence type="ECO:0000259" key="10">
    <source>
        <dbReference type="PROSITE" id="PS50049"/>
    </source>
</evidence>
<dbReference type="AlphaFoldDB" id="A0AAN9Z5B2"/>
<dbReference type="Gene3D" id="2.60.120.40">
    <property type="match status" value="1"/>
</dbReference>
<evidence type="ECO:0000256" key="7">
    <source>
        <dbReference type="SAM" id="Coils"/>
    </source>
</evidence>
<dbReference type="PROSITE" id="PS50049">
    <property type="entry name" value="THD_2"/>
    <property type="match status" value="1"/>
</dbReference>
<keyword evidence="9" id="KW-0472">Membrane</keyword>
<keyword evidence="4" id="KW-0964">Secreted</keyword>
<evidence type="ECO:0000256" key="8">
    <source>
        <dbReference type="SAM" id="MobiDB-lite"/>
    </source>
</evidence>
<keyword evidence="9" id="KW-1133">Transmembrane helix</keyword>
<dbReference type="SUPFAM" id="SSF49842">
    <property type="entry name" value="TNF-like"/>
    <property type="match status" value="1"/>
</dbReference>
<dbReference type="InterPro" id="IPR021184">
    <property type="entry name" value="TNF_CS"/>
</dbReference>
<dbReference type="Proteomes" id="UP001378592">
    <property type="component" value="Unassembled WGS sequence"/>
</dbReference>
<dbReference type="InterPro" id="IPR006052">
    <property type="entry name" value="TNF_dom"/>
</dbReference>
<keyword evidence="3" id="KW-0202">Cytokine</keyword>
<dbReference type="GO" id="GO:0005615">
    <property type="term" value="C:extracellular space"/>
    <property type="evidence" value="ECO:0007669"/>
    <property type="project" value="UniProtKB-KW"/>
</dbReference>
<dbReference type="PANTHER" id="PTHR15151:SF24">
    <property type="entry name" value="A PROLIFERATION-INDUCING LIGAND-LIKE PROTEIN-RELATED"/>
    <property type="match status" value="1"/>
</dbReference>